<dbReference type="AlphaFoldDB" id="A0A317F2I6"/>
<name>A0A317F2I6_9SPHI</name>
<proteinExistence type="predicted"/>
<evidence type="ECO:0000313" key="1">
    <source>
        <dbReference type="EMBL" id="PWS33384.1"/>
    </source>
</evidence>
<comment type="caution">
    <text evidence="1">The sequence shown here is derived from an EMBL/GenBank/DDBJ whole genome shotgun (WGS) entry which is preliminary data.</text>
</comment>
<accession>A0A317F2I6</accession>
<reference evidence="2" key="1">
    <citation type="submission" date="2018-05" db="EMBL/GenBank/DDBJ databases">
        <title>Pedobacter paludis sp. nov., isolated from wetland soil.</title>
        <authorList>
            <person name="Zhang Y."/>
        </authorList>
    </citation>
    <scope>NUCLEOTIDE SEQUENCE [LARGE SCALE GENOMIC DNA]</scope>
    <source>
        <strain evidence="2">R-8</strain>
    </source>
</reference>
<dbReference type="OrthoDB" id="1223530at2"/>
<protein>
    <submittedName>
        <fullName evidence="1">Uncharacterized protein</fullName>
    </submittedName>
</protein>
<dbReference type="EMBL" id="QGNY01000001">
    <property type="protein sequence ID" value="PWS33384.1"/>
    <property type="molecule type" value="Genomic_DNA"/>
</dbReference>
<keyword evidence="2" id="KW-1185">Reference proteome</keyword>
<gene>
    <name evidence="1" type="ORF">DF947_01790</name>
</gene>
<dbReference type="Proteomes" id="UP000245391">
    <property type="component" value="Unassembled WGS sequence"/>
</dbReference>
<dbReference type="RefSeq" id="WP_146202865.1">
    <property type="nucleotide sequence ID" value="NZ_QGNY01000001.1"/>
</dbReference>
<organism evidence="1 2">
    <name type="scientific">Pedobacter paludis</name>
    <dbReference type="NCBI Taxonomy" id="2203212"/>
    <lineage>
        <taxon>Bacteria</taxon>
        <taxon>Pseudomonadati</taxon>
        <taxon>Bacteroidota</taxon>
        <taxon>Sphingobacteriia</taxon>
        <taxon>Sphingobacteriales</taxon>
        <taxon>Sphingobacteriaceae</taxon>
        <taxon>Pedobacter</taxon>
    </lineage>
</organism>
<sequence length="408" mass="47224">MLEENIIHLDSPDQKRFTSYRFYSELLSDLNEYYRSDYKGAAPVISLDRSLRIDPSVLPLLMALGAFLKEFHKQSISLEMDNDLSSNGIIRFLQQSDFLHIVGDHDNPNWPNAKRIFKFNREAIGQFSQRGELRFDHKIHLYSRNDPGLRLINLIDDGEKRRDALIEHFSFLATSHFENLVNDIGTDNFIKTQFVQIISELITNGIFHSGSDVYMMMFSNRFKTSCSIADIGVGLFDTIMAKEKTAYYNPGGLMGILSQKITVSMAPVTQKCAFSIFETFYYSMLKDRQGMFDLMLKVVIRCQGYFRLHYDNVQIIVSSRMLNELSMLQEIRTGIWRCHSWFLLNPELSDEYHQQMLSLSDQGQKAIISLAEGIFRNYTQDVQFSAIRIFQVRFKGVHVEAEIPTNVN</sequence>
<evidence type="ECO:0000313" key="2">
    <source>
        <dbReference type="Proteomes" id="UP000245391"/>
    </source>
</evidence>